<dbReference type="EMBL" id="POTX01000155">
    <property type="protein sequence ID" value="PZF91897.1"/>
    <property type="molecule type" value="Genomic_DNA"/>
</dbReference>
<reference evidence="2 3" key="1">
    <citation type="submission" date="2018-01" db="EMBL/GenBank/DDBJ databases">
        <title>Draft genome sequence of Jishengella endophytica.</title>
        <authorList>
            <person name="Sahin N."/>
            <person name="Ay H."/>
            <person name="Saygin H."/>
        </authorList>
    </citation>
    <scope>NUCLEOTIDE SEQUENCE [LARGE SCALE GENOMIC DNA]</scope>
    <source>
        <strain evidence="2 3">DSM 45430</strain>
    </source>
</reference>
<gene>
    <name evidence="2" type="ORF">C1I93_20540</name>
</gene>
<dbReference type="OrthoDB" id="3357943at2"/>
<evidence type="ECO:0000256" key="1">
    <source>
        <dbReference type="SAM" id="SignalP"/>
    </source>
</evidence>
<dbReference type="RefSeq" id="WP_111244931.1">
    <property type="nucleotide sequence ID" value="NZ_AP023358.1"/>
</dbReference>
<accession>A0A2W2CVB7</accession>
<feature type="chain" id="PRO_5015927111" description="Extracellular repeat, HAF family" evidence="1">
    <location>
        <begin position="25"/>
        <end position="313"/>
    </location>
</feature>
<keyword evidence="1" id="KW-0732">Signal</keyword>
<evidence type="ECO:0000313" key="3">
    <source>
        <dbReference type="Proteomes" id="UP000248627"/>
    </source>
</evidence>
<organism evidence="2 3">
    <name type="scientific">Micromonospora endophytica</name>
    <dbReference type="NCBI Taxonomy" id="515350"/>
    <lineage>
        <taxon>Bacteria</taxon>
        <taxon>Bacillati</taxon>
        <taxon>Actinomycetota</taxon>
        <taxon>Actinomycetes</taxon>
        <taxon>Micromonosporales</taxon>
        <taxon>Micromonosporaceae</taxon>
        <taxon>Micromonospora</taxon>
    </lineage>
</organism>
<protein>
    <recommendedName>
        <fullName evidence="4">Extracellular repeat, HAF family</fullName>
    </recommendedName>
</protein>
<proteinExistence type="predicted"/>
<sequence>MRRIATLTCVAIGLALTWAAPARADADCAWSDLPLPTGARWATVHASDGHGSYVGTDDLGNAIRWQGSTVEVLGAGITARDVNAGVVVGDKATGLFSRGPGRWVSGAWEPLPVPAGTSGTATDVSANGDILGTLNYGRLIRWPAAAPGTYELLTGPFAGYAEPTGIAADGTIIAWAVIDSTRPHAGLVRHPDGTWTTLASPSSFTNVFPRAISGDTIVGSSGPDLLEWNATDGDLVRVVPDASAVDVNSAGQVLGTGDGTTVWQDGTVITVLPTVSGRTVEPIAIDEDGTVVGQLPWGDDFDDLPRPMTAHCD</sequence>
<dbReference type="AlphaFoldDB" id="A0A2W2CVB7"/>
<dbReference type="Proteomes" id="UP000248627">
    <property type="component" value="Unassembled WGS sequence"/>
</dbReference>
<evidence type="ECO:0000313" key="2">
    <source>
        <dbReference type="EMBL" id="PZF91897.1"/>
    </source>
</evidence>
<feature type="signal peptide" evidence="1">
    <location>
        <begin position="1"/>
        <end position="24"/>
    </location>
</feature>
<evidence type="ECO:0008006" key="4">
    <source>
        <dbReference type="Google" id="ProtNLM"/>
    </source>
</evidence>
<keyword evidence="3" id="KW-1185">Reference proteome</keyword>
<dbReference type="SUPFAM" id="SSF69304">
    <property type="entry name" value="Tricorn protease N-terminal domain"/>
    <property type="match status" value="1"/>
</dbReference>
<name>A0A2W2CVB7_9ACTN</name>
<comment type="caution">
    <text evidence="2">The sequence shown here is derived from an EMBL/GenBank/DDBJ whole genome shotgun (WGS) entry which is preliminary data.</text>
</comment>